<protein>
    <submittedName>
        <fullName evidence="1">Uncharacterized protein</fullName>
    </submittedName>
</protein>
<keyword evidence="2" id="KW-1185">Reference proteome</keyword>
<proteinExistence type="predicted"/>
<reference evidence="1 2" key="1">
    <citation type="journal article" date="2013" name="Curr. Biol.">
        <title>The Genome of the Foraminiferan Reticulomyxa filosa.</title>
        <authorList>
            <person name="Glockner G."/>
            <person name="Hulsmann N."/>
            <person name="Schleicher M."/>
            <person name="Noegel A.A."/>
            <person name="Eichinger L."/>
            <person name="Gallinger C."/>
            <person name="Pawlowski J."/>
            <person name="Sierra R."/>
            <person name="Euteneuer U."/>
            <person name="Pillet L."/>
            <person name="Moustafa A."/>
            <person name="Platzer M."/>
            <person name="Groth M."/>
            <person name="Szafranski K."/>
            <person name="Schliwa M."/>
        </authorList>
    </citation>
    <scope>NUCLEOTIDE SEQUENCE [LARGE SCALE GENOMIC DNA]</scope>
</reference>
<dbReference type="AlphaFoldDB" id="X6PAY0"/>
<evidence type="ECO:0000313" key="2">
    <source>
        <dbReference type="Proteomes" id="UP000023152"/>
    </source>
</evidence>
<gene>
    <name evidence="1" type="ORF">RFI_01756</name>
</gene>
<feature type="non-terminal residue" evidence="1">
    <location>
        <position position="237"/>
    </location>
</feature>
<dbReference type="Proteomes" id="UP000023152">
    <property type="component" value="Unassembled WGS sequence"/>
</dbReference>
<evidence type="ECO:0000313" key="1">
    <source>
        <dbReference type="EMBL" id="ETO35306.1"/>
    </source>
</evidence>
<accession>X6PAY0</accession>
<comment type="caution">
    <text evidence="1">The sequence shown here is derived from an EMBL/GenBank/DDBJ whole genome shotgun (WGS) entry which is preliminary data.</text>
</comment>
<organism evidence="1 2">
    <name type="scientific">Reticulomyxa filosa</name>
    <dbReference type="NCBI Taxonomy" id="46433"/>
    <lineage>
        <taxon>Eukaryota</taxon>
        <taxon>Sar</taxon>
        <taxon>Rhizaria</taxon>
        <taxon>Retaria</taxon>
        <taxon>Foraminifera</taxon>
        <taxon>Monothalamids</taxon>
        <taxon>Reticulomyxidae</taxon>
        <taxon>Reticulomyxa</taxon>
    </lineage>
</organism>
<dbReference type="EMBL" id="ASPP01001748">
    <property type="protein sequence ID" value="ETO35306.1"/>
    <property type="molecule type" value="Genomic_DNA"/>
</dbReference>
<sequence length="237" mass="28520">MLFDQNKLKIKSLQVGNPNKLSLEFNVHIQWYNHFDTNQTHTKWACLILNHTWHFRTINWGDRENLSSCLSVNESKKNTNFFEFNSFRVIWKGDYEETLKEPLNPYSVTFEYGIQHLKDKLQVRNRFRDGCDELVYFKCKFNGCKPELLSKMGNEDVLLHDIYKHLPHYPIIQVYWKIDYYFMVPYKRTIEIKRNIPKSVPIQDISISLNRKTNFNPLLYESDLHKLKHIQDIVNTK</sequence>
<name>X6PAY0_RETFI</name>